<evidence type="ECO:0000313" key="9">
    <source>
        <dbReference type="Proteomes" id="UP000197092"/>
    </source>
</evidence>
<dbReference type="AlphaFoldDB" id="A0AAN1FF99"/>
<keyword evidence="3" id="KW-0812">Transmembrane</keyword>
<dbReference type="Gene3D" id="2.40.160.20">
    <property type="match status" value="1"/>
</dbReference>
<gene>
    <name evidence="8" type="ORF">BSZ05_06560</name>
</gene>
<evidence type="ECO:0000313" key="8">
    <source>
        <dbReference type="EMBL" id="ASI89480.1"/>
    </source>
</evidence>
<evidence type="ECO:0000256" key="1">
    <source>
        <dbReference type="ARBA" id="ARBA00004571"/>
    </source>
</evidence>
<dbReference type="InterPro" id="IPR051723">
    <property type="entry name" value="Bact_OM_Invasion-Related"/>
</dbReference>
<protein>
    <recommendedName>
        <fullName evidence="7">Outer membrane protein beta-barrel domain-containing protein</fullName>
    </recommendedName>
</protein>
<comment type="subcellular location">
    <subcellularLocation>
        <location evidence="1">Cell outer membrane</location>
        <topology evidence="1">Multi-pass membrane protein</topology>
    </subcellularLocation>
</comment>
<sequence length="196" mass="21160">MKKATLKTATVIALVGAISAPALASNDSGFYVGTYMGVMSASNNDAPPTPSQPIEPGKNMTETKVKSNFRSLGLKAGYDFNSMFGAEMRHSRDSGKVEKNGQSLAVDHQTALYGKVKFNVSDSIELYGLAGVNNIRLKQAGFKENDNKKTINSFSYGVGAQYNFTNSLGANLELMKLSNHKQFDAHSINLGLAYKF</sequence>
<accession>A0AAN1FF99</accession>
<dbReference type="PANTHER" id="PTHR35892">
    <property type="entry name" value="OUTER MEMBRANE PROTEIN PAGN-RELATED"/>
    <property type="match status" value="1"/>
</dbReference>
<evidence type="ECO:0000256" key="3">
    <source>
        <dbReference type="ARBA" id="ARBA00022692"/>
    </source>
</evidence>
<dbReference type="InterPro" id="IPR006315">
    <property type="entry name" value="OM_autotransptr_brl_dom"/>
</dbReference>
<dbReference type="GO" id="GO:0009279">
    <property type="term" value="C:cell outer membrane"/>
    <property type="evidence" value="ECO:0007669"/>
    <property type="project" value="UniProtKB-SubCell"/>
</dbReference>
<dbReference type="KEGG" id="vsh:BSZ05_06560"/>
<keyword evidence="5" id="KW-0472">Membrane</keyword>
<dbReference type="NCBIfam" id="TIGR01414">
    <property type="entry name" value="autotrans_barl"/>
    <property type="match status" value="1"/>
</dbReference>
<dbReference type="InterPro" id="IPR027385">
    <property type="entry name" value="Beta-barrel_OMP"/>
</dbReference>
<dbReference type="RefSeq" id="WP_088876483.1">
    <property type="nucleotide sequence ID" value="NZ_CP018308.1"/>
</dbReference>
<evidence type="ECO:0000256" key="6">
    <source>
        <dbReference type="SAM" id="SignalP"/>
    </source>
</evidence>
<dbReference type="Proteomes" id="UP000197092">
    <property type="component" value="Chromosome 1"/>
</dbReference>
<reference evidence="9" key="1">
    <citation type="submission" date="2016-12" db="EMBL/GenBank/DDBJ databases">
        <title>Comparative genomic analysis reveals the diversity, evolution, and environmental adaptation strategies of the genus Vibrio.</title>
        <authorList>
            <person name="Lin H."/>
            <person name="Wang X."/>
            <person name="Zhang X.-H."/>
        </authorList>
    </citation>
    <scope>NUCLEOTIDE SEQUENCE [LARGE SCALE GENOMIC DNA]</scope>
    <source>
        <strain evidence="9">QT6D1</strain>
    </source>
</reference>
<evidence type="ECO:0000256" key="2">
    <source>
        <dbReference type="ARBA" id="ARBA00022452"/>
    </source>
</evidence>
<proteinExistence type="predicted"/>
<feature type="chain" id="PRO_5042990105" description="Outer membrane protein beta-barrel domain-containing protein" evidence="6">
    <location>
        <begin position="25"/>
        <end position="196"/>
    </location>
</feature>
<dbReference type="EMBL" id="CP018308">
    <property type="protein sequence ID" value="ASI89480.1"/>
    <property type="molecule type" value="Genomic_DNA"/>
</dbReference>
<evidence type="ECO:0000256" key="5">
    <source>
        <dbReference type="ARBA" id="ARBA00023136"/>
    </source>
</evidence>
<feature type="domain" description="Outer membrane protein beta-barrel" evidence="7">
    <location>
        <begin position="11"/>
        <end position="196"/>
    </location>
</feature>
<keyword evidence="4 6" id="KW-0732">Signal</keyword>
<organism evidence="8 9">
    <name type="scientific">Vibrio mediterranei</name>
    <dbReference type="NCBI Taxonomy" id="689"/>
    <lineage>
        <taxon>Bacteria</taxon>
        <taxon>Pseudomonadati</taxon>
        <taxon>Pseudomonadota</taxon>
        <taxon>Gammaproteobacteria</taxon>
        <taxon>Vibrionales</taxon>
        <taxon>Vibrionaceae</taxon>
        <taxon>Vibrio</taxon>
    </lineage>
</organism>
<dbReference type="Pfam" id="PF13505">
    <property type="entry name" value="OMP_b-brl"/>
    <property type="match status" value="1"/>
</dbReference>
<evidence type="ECO:0000259" key="7">
    <source>
        <dbReference type="Pfam" id="PF13505"/>
    </source>
</evidence>
<dbReference type="PANTHER" id="PTHR35892:SF2">
    <property type="entry name" value="OUTER MEMBRANE PROTEIN PAGN"/>
    <property type="match status" value="1"/>
</dbReference>
<dbReference type="InterPro" id="IPR011250">
    <property type="entry name" value="OMP/PagP_B-barrel"/>
</dbReference>
<evidence type="ECO:0000256" key="4">
    <source>
        <dbReference type="ARBA" id="ARBA00022729"/>
    </source>
</evidence>
<name>A0AAN1FF99_9VIBR</name>
<keyword evidence="2" id="KW-1134">Transmembrane beta strand</keyword>
<dbReference type="SUPFAM" id="SSF56925">
    <property type="entry name" value="OMPA-like"/>
    <property type="match status" value="1"/>
</dbReference>
<feature type="signal peptide" evidence="6">
    <location>
        <begin position="1"/>
        <end position="24"/>
    </location>
</feature>